<dbReference type="EMBL" id="OOIL02003614">
    <property type="protein sequence ID" value="VFQ88674.1"/>
    <property type="molecule type" value="Genomic_DNA"/>
</dbReference>
<gene>
    <name evidence="1" type="ORF">CCAM_LOCUS30450</name>
</gene>
<dbReference type="AlphaFoldDB" id="A0A484MKV6"/>
<keyword evidence="2" id="KW-1185">Reference proteome</keyword>
<reference evidence="1 2" key="1">
    <citation type="submission" date="2018-04" db="EMBL/GenBank/DDBJ databases">
        <authorList>
            <person name="Vogel A."/>
        </authorList>
    </citation>
    <scope>NUCLEOTIDE SEQUENCE [LARGE SCALE GENOMIC DNA]</scope>
</reference>
<evidence type="ECO:0000313" key="1">
    <source>
        <dbReference type="EMBL" id="VFQ88674.1"/>
    </source>
</evidence>
<proteinExistence type="predicted"/>
<protein>
    <submittedName>
        <fullName evidence="1">Uncharacterized protein</fullName>
    </submittedName>
</protein>
<organism evidence="1 2">
    <name type="scientific">Cuscuta campestris</name>
    <dbReference type="NCBI Taxonomy" id="132261"/>
    <lineage>
        <taxon>Eukaryota</taxon>
        <taxon>Viridiplantae</taxon>
        <taxon>Streptophyta</taxon>
        <taxon>Embryophyta</taxon>
        <taxon>Tracheophyta</taxon>
        <taxon>Spermatophyta</taxon>
        <taxon>Magnoliopsida</taxon>
        <taxon>eudicotyledons</taxon>
        <taxon>Gunneridae</taxon>
        <taxon>Pentapetalae</taxon>
        <taxon>asterids</taxon>
        <taxon>lamiids</taxon>
        <taxon>Solanales</taxon>
        <taxon>Convolvulaceae</taxon>
        <taxon>Cuscuteae</taxon>
        <taxon>Cuscuta</taxon>
        <taxon>Cuscuta subgen. Grammica</taxon>
        <taxon>Cuscuta sect. Cleistogrammica</taxon>
    </lineage>
</organism>
<name>A0A484MKV6_9ASTE</name>
<accession>A0A484MKV6</accession>
<dbReference type="Proteomes" id="UP000595140">
    <property type="component" value="Unassembled WGS sequence"/>
</dbReference>
<evidence type="ECO:0000313" key="2">
    <source>
        <dbReference type="Proteomes" id="UP000595140"/>
    </source>
</evidence>
<sequence length="257" mass="29432">MRLLSISRDLAQWLIEVLSRPVYSKENWEITKFNGDSTLKVCWDSNCSGQYARLSTDKVNSPIFIPAGYSLDGLKLFCKSLSEILRISEQRLSEGNQMLLRHGEKEGSRFIQANMDEGWRCFHSELGSGGQDEEQKGYGNSYYVDSTHEKEMESMRRHTPDVEPPIDQDCLKQFDQVIRDNINIFRKSIANKKFLHALKNGQVLSFSGEVIRVTREAMKSFEFIDAAKIEGAKYPVFLAYANEDMNVVLNHLCAVQE</sequence>